<dbReference type="AlphaFoldDB" id="A0A4Q0PNN7"/>
<protein>
    <submittedName>
        <fullName evidence="1">Uncharacterized protein</fullName>
    </submittedName>
</protein>
<dbReference type="EMBL" id="QOVL01000005">
    <property type="protein sequence ID" value="RXG32061.1"/>
    <property type="molecule type" value="Genomic_DNA"/>
</dbReference>
<evidence type="ECO:0000313" key="2">
    <source>
        <dbReference type="Proteomes" id="UP000290608"/>
    </source>
</evidence>
<dbReference type="STRING" id="1122159.SAMN02745246_01421"/>
<evidence type="ECO:0000313" key="1">
    <source>
        <dbReference type="EMBL" id="RXG32061.1"/>
    </source>
</evidence>
<dbReference type="RefSeq" id="WP_073098534.1">
    <property type="nucleotide sequence ID" value="NZ_QOVL01000005.1"/>
</dbReference>
<accession>A0A4Q0PNN7</accession>
<gene>
    <name evidence="1" type="ORF">DSL99_1366</name>
</gene>
<name>A0A4Q0PNN7_9FLAO</name>
<reference evidence="1 2" key="1">
    <citation type="submission" date="2018-07" db="EMBL/GenBank/DDBJ databases">
        <title>Leeuwenhoekiella genomics.</title>
        <authorList>
            <person name="Tahon G."/>
            <person name="Willems A."/>
        </authorList>
    </citation>
    <scope>NUCLEOTIDE SEQUENCE [LARGE SCALE GENOMIC DNA]</scope>
    <source>
        <strain evidence="1 2">LMG 1345</strain>
    </source>
</reference>
<organism evidence="1 2">
    <name type="scientific">Leeuwenhoekiella marinoflava</name>
    <dbReference type="NCBI Taxonomy" id="988"/>
    <lineage>
        <taxon>Bacteria</taxon>
        <taxon>Pseudomonadati</taxon>
        <taxon>Bacteroidota</taxon>
        <taxon>Flavobacteriia</taxon>
        <taxon>Flavobacteriales</taxon>
        <taxon>Flavobacteriaceae</taxon>
        <taxon>Leeuwenhoekiella</taxon>
    </lineage>
</organism>
<sequence length="296" mass="35134">MEVAEGYHLIEIPERGIKWDMPQHLAYCDPRQFAEMADLFFRYLNGSISYEELRYLAVYRLLNLKRTEENKDEDLETRKPGNIYQISTYLDSFFQPREKESNPIVIRQEYVHNPIPEVRHKFQTFYGPGDHMEDITFGQYVDALNIFATYNREPSQQLLCNLWAIFYQGRKTKLVSGYDKKGVERRTKIARKIYWGKIFGFYLFFASFQEYLATATVYWEGRELDLSILYIEPKDKFKSRIPGIGMKSTAFMLAETSAFGNLNEVEQAPFWTIILRMYDIKKRDLDNEAREKQAKK</sequence>
<proteinExistence type="predicted"/>
<dbReference type="Proteomes" id="UP000290608">
    <property type="component" value="Unassembled WGS sequence"/>
</dbReference>
<comment type="caution">
    <text evidence="1">The sequence shown here is derived from an EMBL/GenBank/DDBJ whole genome shotgun (WGS) entry which is preliminary data.</text>
</comment>